<dbReference type="STRING" id="1168034.FH5T_06440"/>
<sequence length="238" mass="27143">MEILNARLHDFRNEEHFNLHAEVNDLIVRFTVEALKIERYYPDFSSALTAEAEALDVVQKSIFTGPIADADHTRDNTILGMEDMVDAALRHFKSDVRDAARRLKIVFDSFDGITTKPYDQQTAATDVLTGELEGKYSSDTATVGITDWVNELKANNQAVKDLVGERYTDETAKTPLKMKEARKQLDDAYRNVAKLVDCLIFVEGPETYEAFVKELNKRIEKYNTRLSQRDGRNAEEEE</sequence>
<evidence type="ECO:0000313" key="1">
    <source>
        <dbReference type="EMBL" id="AHW61689.1"/>
    </source>
</evidence>
<dbReference type="EMBL" id="CP007451">
    <property type="protein sequence ID" value="AHW61689.1"/>
    <property type="molecule type" value="Genomic_DNA"/>
</dbReference>
<protein>
    <submittedName>
        <fullName evidence="2">Uncharacterized protein</fullName>
    </submittedName>
</protein>
<evidence type="ECO:0000313" key="3">
    <source>
        <dbReference type="Proteomes" id="UP000023772"/>
    </source>
</evidence>
<reference evidence="2 4" key="2">
    <citation type="submission" date="2016-10" db="EMBL/GenBank/DDBJ databases">
        <authorList>
            <person name="de Groot N.N."/>
        </authorList>
    </citation>
    <scope>NUCLEOTIDE SEQUENCE [LARGE SCALE GENOMIC DNA]</scope>
    <source>
        <strain evidence="2 4">DSM 25947</strain>
    </source>
</reference>
<evidence type="ECO:0000313" key="2">
    <source>
        <dbReference type="EMBL" id="SEU09137.1"/>
    </source>
</evidence>
<name>X5DKI8_9BACT</name>
<evidence type="ECO:0000313" key="4">
    <source>
        <dbReference type="Proteomes" id="UP000181981"/>
    </source>
</evidence>
<organism evidence="2 4">
    <name type="scientific">Draconibacterium orientale</name>
    <dbReference type="NCBI Taxonomy" id="1168034"/>
    <lineage>
        <taxon>Bacteria</taxon>
        <taxon>Pseudomonadati</taxon>
        <taxon>Bacteroidota</taxon>
        <taxon>Bacteroidia</taxon>
        <taxon>Marinilabiliales</taxon>
        <taxon>Prolixibacteraceae</taxon>
        <taxon>Draconibacterium</taxon>
    </lineage>
</organism>
<dbReference type="eggNOG" id="ENOG5031Z76">
    <property type="taxonomic scope" value="Bacteria"/>
</dbReference>
<dbReference type="HOGENOM" id="CLU_063447_2_0_10"/>
<dbReference type="Proteomes" id="UP000181981">
    <property type="component" value="Unassembled WGS sequence"/>
</dbReference>
<dbReference type="Proteomes" id="UP000023772">
    <property type="component" value="Chromosome"/>
</dbReference>
<dbReference type="OrthoDB" id="1452914at2"/>
<dbReference type="EMBL" id="FOHT01000042">
    <property type="protein sequence ID" value="SEU09137.1"/>
    <property type="molecule type" value="Genomic_DNA"/>
</dbReference>
<keyword evidence="3" id="KW-1185">Reference proteome</keyword>
<dbReference type="KEGG" id="dori:FH5T_06440"/>
<dbReference type="AlphaFoldDB" id="X5DKI8"/>
<dbReference type="RefSeq" id="WP_038556809.1">
    <property type="nucleotide sequence ID" value="NZ_FOHT01000042.1"/>
</dbReference>
<proteinExistence type="predicted"/>
<dbReference type="Pfam" id="PF19775">
    <property type="entry name" value="DUF6261"/>
    <property type="match status" value="1"/>
</dbReference>
<dbReference type="InterPro" id="IPR046228">
    <property type="entry name" value="DUF6261"/>
</dbReference>
<gene>
    <name evidence="1" type="ORF">FH5T_06440</name>
    <name evidence="2" type="ORF">SAMN05444285_14221</name>
</gene>
<accession>X5DKI8</accession>
<reference evidence="1 3" key="1">
    <citation type="submission" date="2014-03" db="EMBL/GenBank/DDBJ databases">
        <title>Complete genome sequence of a deeply braunched marine Bacteroidia bacterium Draconibacterium orientale type strain FH5T.</title>
        <authorList>
            <person name="Li X."/>
            <person name="Wang X."/>
            <person name="Xie Z."/>
            <person name="Du Z."/>
            <person name="Chen G."/>
        </authorList>
    </citation>
    <scope>NUCLEOTIDE SEQUENCE [LARGE SCALE GENOMIC DNA]</scope>
    <source>
        <strain evidence="1 3">FH5</strain>
    </source>
</reference>